<reference evidence="2" key="1">
    <citation type="submission" date="2023-10" db="EMBL/GenBank/DDBJ databases">
        <authorList>
            <person name="Hackl T."/>
        </authorList>
    </citation>
    <scope>NUCLEOTIDE SEQUENCE</scope>
</reference>
<evidence type="ECO:0000313" key="2">
    <source>
        <dbReference type="EMBL" id="CAJ2512312.1"/>
    </source>
</evidence>
<feature type="region of interest" description="Disordered" evidence="1">
    <location>
        <begin position="1"/>
        <end position="24"/>
    </location>
</feature>
<dbReference type="Proteomes" id="UP001295740">
    <property type="component" value="Unassembled WGS sequence"/>
</dbReference>
<dbReference type="AlphaFoldDB" id="A0AAI8VWF3"/>
<feature type="compositionally biased region" description="Polar residues" evidence="1">
    <location>
        <begin position="1"/>
        <end position="13"/>
    </location>
</feature>
<name>A0AAI8VWF3_9PEZI</name>
<comment type="caution">
    <text evidence="2">The sequence shown here is derived from an EMBL/GenBank/DDBJ whole genome shotgun (WGS) entry which is preliminary data.</text>
</comment>
<evidence type="ECO:0000256" key="1">
    <source>
        <dbReference type="SAM" id="MobiDB-lite"/>
    </source>
</evidence>
<protein>
    <submittedName>
        <fullName evidence="2">Uu.00g053270.m01.CDS01</fullName>
    </submittedName>
</protein>
<proteinExistence type="predicted"/>
<keyword evidence="3" id="KW-1185">Reference proteome</keyword>
<sequence>MNMNTLLNPQPQGETDVPIPEKPLGKIIQPKGPLESQEQFYLRVDLEFPVEVKKLTPMLVTNDSNLHIIVTNPTSSWSSASRDPGVFRTHRGNVIGSYRGFRAATRRTWQLGTMMITRNTNFGKYKIRVDAEFTRDDDPEKVPASTTFYSQAVEYKP</sequence>
<evidence type="ECO:0000313" key="3">
    <source>
        <dbReference type="Proteomes" id="UP001295740"/>
    </source>
</evidence>
<dbReference type="EMBL" id="CAUWAG010000019">
    <property type="protein sequence ID" value="CAJ2512312.1"/>
    <property type="molecule type" value="Genomic_DNA"/>
</dbReference>
<accession>A0AAI8VWF3</accession>
<gene>
    <name evidence="2" type="ORF">KHLLAP_LOCUS12780</name>
</gene>
<organism evidence="2 3">
    <name type="scientific">Anthostomella pinea</name>
    <dbReference type="NCBI Taxonomy" id="933095"/>
    <lineage>
        <taxon>Eukaryota</taxon>
        <taxon>Fungi</taxon>
        <taxon>Dikarya</taxon>
        <taxon>Ascomycota</taxon>
        <taxon>Pezizomycotina</taxon>
        <taxon>Sordariomycetes</taxon>
        <taxon>Xylariomycetidae</taxon>
        <taxon>Xylariales</taxon>
        <taxon>Xylariaceae</taxon>
        <taxon>Anthostomella</taxon>
    </lineage>
</organism>